<evidence type="ECO:0000259" key="15">
    <source>
        <dbReference type="PROSITE" id="PS50011"/>
    </source>
</evidence>
<dbReference type="FunFam" id="3.30.200.20:FF:000228">
    <property type="entry name" value="Serine/threonine-protein kinase BIK1"/>
    <property type="match status" value="1"/>
</dbReference>
<reference evidence="17" key="1">
    <citation type="journal article" date="2016" name="Nat. Biotechnol.">
        <title>Sequencing wild and cultivated cassava and related species reveals extensive interspecific hybridization and genetic diversity.</title>
        <authorList>
            <person name="Bredeson J.V."/>
            <person name="Lyons J.B."/>
            <person name="Prochnik S.E."/>
            <person name="Wu G.A."/>
            <person name="Ha C.M."/>
            <person name="Edsinger-Gonzales E."/>
            <person name="Grimwood J."/>
            <person name="Schmutz J."/>
            <person name="Rabbi I.Y."/>
            <person name="Egesi C."/>
            <person name="Nauluvula P."/>
            <person name="Lebot V."/>
            <person name="Ndunguru J."/>
            <person name="Mkamilo G."/>
            <person name="Bart R.S."/>
            <person name="Setter T.L."/>
            <person name="Gleadow R.M."/>
            <person name="Kulakow P."/>
            <person name="Ferguson M.E."/>
            <person name="Rounsley S."/>
            <person name="Rokhsar D.S."/>
        </authorList>
    </citation>
    <scope>NUCLEOTIDE SEQUENCE [LARGE SCALE GENOMIC DNA]</scope>
    <source>
        <strain evidence="17">cv. AM560-2</strain>
    </source>
</reference>
<evidence type="ECO:0000313" key="17">
    <source>
        <dbReference type="Proteomes" id="UP000091857"/>
    </source>
</evidence>
<evidence type="ECO:0000313" key="16">
    <source>
        <dbReference type="EMBL" id="OAY60988.1"/>
    </source>
</evidence>
<feature type="compositionally biased region" description="Polar residues" evidence="14">
    <location>
        <begin position="1"/>
        <end position="12"/>
    </location>
</feature>
<dbReference type="SUPFAM" id="SSF56112">
    <property type="entry name" value="Protein kinase-like (PK-like)"/>
    <property type="match status" value="1"/>
</dbReference>
<evidence type="ECO:0000256" key="4">
    <source>
        <dbReference type="ARBA" id="ARBA00022475"/>
    </source>
</evidence>
<proteinExistence type="inferred from homology"/>
<accession>A0A2C9WLJ7</accession>
<evidence type="ECO:0000256" key="1">
    <source>
        <dbReference type="ARBA" id="ARBA00004236"/>
    </source>
</evidence>
<feature type="compositionally biased region" description="Basic and acidic residues" evidence="14">
    <location>
        <begin position="375"/>
        <end position="384"/>
    </location>
</feature>
<feature type="compositionally biased region" description="Low complexity" evidence="14">
    <location>
        <begin position="13"/>
        <end position="36"/>
    </location>
</feature>
<feature type="compositionally biased region" description="Basic residues" evidence="14">
    <location>
        <begin position="400"/>
        <end position="415"/>
    </location>
</feature>
<sequence>MGNCFGSPSQDANPSSSFTTTTTNPPTPGSSNYTTTMDFSATSSSAGKSQFSAAVSEANEEANPNGQILEAPHLKEFTFADLKSATKNFRPDTLLGEGGFGKVFKGWIDEKTFAPSRSAIGMVVAVKKLNSESVQGFQEWQSEVNFLGRLSHPNLVKLLGYCWEDKELLLVYEFMQKGSLENHLFRRNPAIEPLSWDLRLKIAIGAARGLAFLHTSDKKVIYRDFKASNILLDGNYNAKISDFGLAKLGPSAGDSHVTTRVMGTYGYAAPEYIATGHLYVKSDVYGFGVVLLEIMTGLRALDTKRPNGEQNLVEWLRPVLSLKRKLKNIMDIRIEGQYSSKAMLQAAQLTLKCLESDPKSRPSMKEVLEELEQIEAIKDKEKPKGTKSASGSSRSSTSHRSAHHRSPLHFRQRGK</sequence>
<dbReference type="PROSITE" id="PS00107">
    <property type="entry name" value="PROTEIN_KINASE_ATP"/>
    <property type="match status" value="1"/>
</dbReference>
<evidence type="ECO:0000256" key="7">
    <source>
        <dbReference type="ARBA" id="ARBA00022741"/>
    </source>
</evidence>
<dbReference type="InterPro" id="IPR000719">
    <property type="entry name" value="Prot_kinase_dom"/>
</dbReference>
<dbReference type="InterPro" id="IPR011009">
    <property type="entry name" value="Kinase-like_dom_sf"/>
</dbReference>
<evidence type="ECO:0000256" key="10">
    <source>
        <dbReference type="ARBA" id="ARBA00023136"/>
    </source>
</evidence>
<keyword evidence="7 12" id="KW-0547">Nucleotide-binding</keyword>
<keyword evidence="17" id="KW-1185">Reference proteome</keyword>
<evidence type="ECO:0000256" key="14">
    <source>
        <dbReference type="SAM" id="MobiDB-lite"/>
    </source>
</evidence>
<comment type="subcellular location">
    <subcellularLocation>
        <location evidence="1">Cell membrane</location>
    </subcellularLocation>
</comment>
<keyword evidence="10" id="KW-0472">Membrane</keyword>
<dbReference type="PANTHER" id="PTHR45621">
    <property type="entry name" value="OS01G0588500 PROTEIN-RELATED"/>
    <property type="match status" value="1"/>
</dbReference>
<feature type="compositionally biased region" description="Low complexity" evidence="14">
    <location>
        <begin position="386"/>
        <end position="399"/>
    </location>
</feature>
<dbReference type="Gene3D" id="3.30.200.20">
    <property type="entry name" value="Phosphorylase Kinase, domain 1"/>
    <property type="match status" value="1"/>
</dbReference>
<feature type="region of interest" description="Disordered" evidence="14">
    <location>
        <begin position="372"/>
        <end position="415"/>
    </location>
</feature>
<evidence type="ECO:0000256" key="12">
    <source>
        <dbReference type="PROSITE-ProRule" id="PRU10141"/>
    </source>
</evidence>
<dbReference type="Proteomes" id="UP000091857">
    <property type="component" value="Chromosome 1"/>
</dbReference>
<dbReference type="AlphaFoldDB" id="A0A2C9WLJ7"/>
<dbReference type="InterPro" id="IPR050823">
    <property type="entry name" value="Plant_Ser_Thr_Prot_Kinase"/>
</dbReference>
<dbReference type="PROSITE" id="PS50011">
    <property type="entry name" value="PROTEIN_KINASE_DOM"/>
    <property type="match status" value="1"/>
</dbReference>
<keyword evidence="5 13" id="KW-0723">Serine/threonine-protein kinase</keyword>
<keyword evidence="6" id="KW-0808">Transferase</keyword>
<evidence type="ECO:0000256" key="9">
    <source>
        <dbReference type="ARBA" id="ARBA00022840"/>
    </source>
</evidence>
<comment type="similarity">
    <text evidence="2">Belongs to the protein kinase superfamily. Ser/Thr protein kinase family.</text>
</comment>
<dbReference type="Gene3D" id="1.10.510.10">
    <property type="entry name" value="Transferase(Phosphotransferase) domain 1"/>
    <property type="match status" value="1"/>
</dbReference>
<comment type="function">
    <text evidence="11">May be involved in plant defense signaling.</text>
</comment>
<dbReference type="Gramene" id="Manes.01G155000.1.v8.1">
    <property type="protein sequence ID" value="Manes.01G155000.1.v8.1.CDS"/>
    <property type="gene ID" value="Manes.01G155000.v8.1"/>
</dbReference>
<feature type="binding site" evidence="12">
    <location>
        <position position="128"/>
    </location>
    <ligand>
        <name>ATP</name>
        <dbReference type="ChEBI" id="CHEBI:30616"/>
    </ligand>
</feature>
<dbReference type="InterPro" id="IPR001245">
    <property type="entry name" value="Ser-Thr/Tyr_kinase_cat_dom"/>
</dbReference>
<feature type="region of interest" description="Disordered" evidence="14">
    <location>
        <begin position="1"/>
        <end position="44"/>
    </location>
</feature>
<dbReference type="GO" id="GO:0004674">
    <property type="term" value="F:protein serine/threonine kinase activity"/>
    <property type="evidence" value="ECO:0007669"/>
    <property type="project" value="UniProtKB-KW"/>
</dbReference>
<dbReference type="CDD" id="cd14066">
    <property type="entry name" value="STKc_IRAK"/>
    <property type="match status" value="1"/>
</dbReference>
<name>A0A2C9WLJ7_MANES</name>
<dbReference type="InterPro" id="IPR008271">
    <property type="entry name" value="Ser/Thr_kinase_AS"/>
</dbReference>
<dbReference type="EC" id="2.7.11.1" evidence="3"/>
<keyword evidence="9 12" id="KW-0067">ATP-binding</keyword>
<dbReference type="OMA" id="EHEVNIR"/>
<dbReference type="FunFam" id="1.10.510.10:FF:000032">
    <property type="entry name" value="Serine/threonine-protein kinase PBS1"/>
    <property type="match status" value="1"/>
</dbReference>
<evidence type="ECO:0000256" key="8">
    <source>
        <dbReference type="ARBA" id="ARBA00022777"/>
    </source>
</evidence>
<dbReference type="OrthoDB" id="4062651at2759"/>
<evidence type="ECO:0000256" key="5">
    <source>
        <dbReference type="ARBA" id="ARBA00022527"/>
    </source>
</evidence>
<protein>
    <recommendedName>
        <fullName evidence="3">non-specific serine/threonine protein kinase</fullName>
        <ecNumber evidence="3">2.7.11.1</ecNumber>
    </recommendedName>
</protein>
<keyword evidence="8" id="KW-0418">Kinase</keyword>
<feature type="domain" description="Protein kinase" evidence="15">
    <location>
        <begin position="89"/>
        <end position="374"/>
    </location>
</feature>
<dbReference type="PROSITE" id="PS00108">
    <property type="entry name" value="PROTEIN_KINASE_ST"/>
    <property type="match status" value="1"/>
</dbReference>
<dbReference type="GO" id="GO:0005886">
    <property type="term" value="C:plasma membrane"/>
    <property type="evidence" value="ECO:0007669"/>
    <property type="project" value="UniProtKB-SubCell"/>
</dbReference>
<evidence type="ECO:0000256" key="2">
    <source>
        <dbReference type="ARBA" id="ARBA00008684"/>
    </source>
</evidence>
<comment type="caution">
    <text evidence="16">The sequence shown here is derived from an EMBL/GenBank/DDBJ whole genome shotgun (WGS) entry which is preliminary data.</text>
</comment>
<gene>
    <name evidence="16" type="ORF">MANES_01G155000v8</name>
</gene>
<dbReference type="GO" id="GO:0005524">
    <property type="term" value="F:ATP binding"/>
    <property type="evidence" value="ECO:0007669"/>
    <property type="project" value="UniProtKB-UniRule"/>
</dbReference>
<dbReference type="Pfam" id="PF07714">
    <property type="entry name" value="PK_Tyr_Ser-Thr"/>
    <property type="match status" value="1"/>
</dbReference>
<evidence type="ECO:0000256" key="6">
    <source>
        <dbReference type="ARBA" id="ARBA00022679"/>
    </source>
</evidence>
<keyword evidence="4" id="KW-1003">Cell membrane</keyword>
<organism evidence="16 17">
    <name type="scientific">Manihot esculenta</name>
    <name type="common">Cassava</name>
    <name type="synonym">Jatropha manihot</name>
    <dbReference type="NCBI Taxonomy" id="3983"/>
    <lineage>
        <taxon>Eukaryota</taxon>
        <taxon>Viridiplantae</taxon>
        <taxon>Streptophyta</taxon>
        <taxon>Embryophyta</taxon>
        <taxon>Tracheophyta</taxon>
        <taxon>Spermatophyta</taxon>
        <taxon>Magnoliopsida</taxon>
        <taxon>eudicotyledons</taxon>
        <taxon>Gunneridae</taxon>
        <taxon>Pentapetalae</taxon>
        <taxon>rosids</taxon>
        <taxon>fabids</taxon>
        <taxon>Malpighiales</taxon>
        <taxon>Euphorbiaceae</taxon>
        <taxon>Crotonoideae</taxon>
        <taxon>Manihoteae</taxon>
        <taxon>Manihot</taxon>
    </lineage>
</organism>
<dbReference type="EMBL" id="CM004387">
    <property type="protein sequence ID" value="OAY60988.1"/>
    <property type="molecule type" value="Genomic_DNA"/>
</dbReference>
<evidence type="ECO:0000256" key="3">
    <source>
        <dbReference type="ARBA" id="ARBA00012513"/>
    </source>
</evidence>
<dbReference type="InterPro" id="IPR017441">
    <property type="entry name" value="Protein_kinase_ATP_BS"/>
</dbReference>
<evidence type="ECO:0000256" key="13">
    <source>
        <dbReference type="RuleBase" id="RU000304"/>
    </source>
</evidence>
<evidence type="ECO:0000256" key="11">
    <source>
        <dbReference type="ARBA" id="ARBA00054261"/>
    </source>
</evidence>